<feature type="domain" description="Rhodanese" evidence="2">
    <location>
        <begin position="15"/>
        <end position="137"/>
    </location>
</feature>
<dbReference type="InterPro" id="IPR036873">
    <property type="entry name" value="Rhodanese-like_dom_sf"/>
</dbReference>
<protein>
    <submittedName>
        <fullName evidence="3">tRNA 2-selenouridine(34) synthase MnmH</fullName>
    </submittedName>
</protein>
<proteinExistence type="predicted"/>
<dbReference type="NCBIfam" id="NF008752">
    <property type="entry name" value="PRK11784.1-4"/>
    <property type="match status" value="1"/>
</dbReference>
<accession>A0A937D2X1</accession>
<dbReference type="Pfam" id="PF00581">
    <property type="entry name" value="Rhodanese"/>
    <property type="match status" value="1"/>
</dbReference>
<dbReference type="Gene3D" id="3.40.250.10">
    <property type="entry name" value="Rhodanese-like domain"/>
    <property type="match status" value="1"/>
</dbReference>
<dbReference type="InterPro" id="IPR027417">
    <property type="entry name" value="P-loop_NTPase"/>
</dbReference>
<dbReference type="NCBIfam" id="NF008750">
    <property type="entry name" value="PRK11784.1-2"/>
    <property type="match status" value="1"/>
</dbReference>
<dbReference type="InterPro" id="IPR058840">
    <property type="entry name" value="AAA_SelU"/>
</dbReference>
<evidence type="ECO:0000256" key="1">
    <source>
        <dbReference type="ARBA" id="ARBA00023266"/>
    </source>
</evidence>
<gene>
    <name evidence="3" type="primary">mnmH</name>
    <name evidence="3" type="ORF">JI739_17035</name>
</gene>
<reference evidence="3" key="1">
    <citation type="submission" date="2021-01" db="EMBL/GenBank/DDBJ databases">
        <title>Ramlibacter sp. strain AW1 16S ribosomal RNA gene Genome sequencing and assembly.</title>
        <authorList>
            <person name="Kang M."/>
        </authorList>
    </citation>
    <scope>NUCLEOTIDE SEQUENCE</scope>
    <source>
        <strain evidence="3">AW1</strain>
    </source>
</reference>
<dbReference type="PANTHER" id="PTHR30401:SF0">
    <property type="entry name" value="TRNA 2-SELENOURIDINE SYNTHASE"/>
    <property type="match status" value="1"/>
</dbReference>
<comment type="caution">
    <text evidence="3">The sequence shown here is derived from an EMBL/GenBank/DDBJ whole genome shotgun (WGS) entry which is preliminary data.</text>
</comment>
<evidence type="ECO:0000313" key="3">
    <source>
        <dbReference type="EMBL" id="MBL0422059.1"/>
    </source>
</evidence>
<evidence type="ECO:0000259" key="2">
    <source>
        <dbReference type="PROSITE" id="PS50206"/>
    </source>
</evidence>
<organism evidence="3 4">
    <name type="scientific">Ramlibacter aurantiacus</name>
    <dbReference type="NCBI Taxonomy" id="2801330"/>
    <lineage>
        <taxon>Bacteria</taxon>
        <taxon>Pseudomonadati</taxon>
        <taxon>Pseudomonadota</taxon>
        <taxon>Betaproteobacteria</taxon>
        <taxon>Burkholderiales</taxon>
        <taxon>Comamonadaceae</taxon>
        <taxon>Ramlibacter</taxon>
    </lineage>
</organism>
<name>A0A937D2X1_9BURK</name>
<dbReference type="NCBIfam" id="TIGR03167">
    <property type="entry name" value="tRNA_sel_U_synt"/>
    <property type="match status" value="1"/>
</dbReference>
<dbReference type="PANTHER" id="PTHR30401">
    <property type="entry name" value="TRNA 2-SELENOURIDINE SYNTHASE"/>
    <property type="match status" value="1"/>
</dbReference>
<dbReference type="SUPFAM" id="SSF52540">
    <property type="entry name" value="P-loop containing nucleoside triphosphate hydrolases"/>
    <property type="match status" value="1"/>
</dbReference>
<dbReference type="SMART" id="SM00450">
    <property type="entry name" value="RHOD"/>
    <property type="match status" value="1"/>
</dbReference>
<sequence>MTVQILPAVEAIARLGEFHAVIDARSPSEFAEDRLPGAVNWPSLDDEERRLVGTLYKQVSSFEAKKRGAALVAANIGRHIEAHVQDKPKGWQPLVYCWRGGKRSGSLALVLDQIGFRVSLVEGGYKAFRSEVLQQLPALAASFAYQVVCGPTGSGKTRLLQALQGRGAQVLDLEGLARHRSSVLGLVPGEQQPSQKHFDTLVWQQLRRFDPARPVFVESESRKVGNLAVPEPLIDAMRASACIHLELPHAERVALLLEDYPWFVQDPEFFCSRLEALTQLRGRALVSQWQQRVRAGGTADVVQELLVTHYDPTYSASIERNFRQWSQARVLAARDRSGESMNDLARELTN</sequence>
<evidence type="ECO:0000313" key="4">
    <source>
        <dbReference type="Proteomes" id="UP000613011"/>
    </source>
</evidence>
<dbReference type="Proteomes" id="UP000613011">
    <property type="component" value="Unassembled WGS sequence"/>
</dbReference>
<dbReference type="InterPro" id="IPR017582">
    <property type="entry name" value="SelU"/>
</dbReference>
<dbReference type="Pfam" id="PF26341">
    <property type="entry name" value="AAA_SelU"/>
    <property type="match status" value="1"/>
</dbReference>
<dbReference type="InterPro" id="IPR001763">
    <property type="entry name" value="Rhodanese-like_dom"/>
</dbReference>
<dbReference type="PROSITE" id="PS50206">
    <property type="entry name" value="RHODANESE_3"/>
    <property type="match status" value="1"/>
</dbReference>
<keyword evidence="4" id="KW-1185">Reference proteome</keyword>
<dbReference type="RefSeq" id="WP_201685127.1">
    <property type="nucleotide sequence ID" value="NZ_JAEQNA010000006.1"/>
</dbReference>
<dbReference type="GO" id="GO:0043828">
    <property type="term" value="F:tRNA 2-selenouridine synthase activity"/>
    <property type="evidence" value="ECO:0007669"/>
    <property type="project" value="InterPro"/>
</dbReference>
<dbReference type="SUPFAM" id="SSF52821">
    <property type="entry name" value="Rhodanese/Cell cycle control phosphatase"/>
    <property type="match status" value="1"/>
</dbReference>
<dbReference type="EMBL" id="JAEQNA010000006">
    <property type="protein sequence ID" value="MBL0422059.1"/>
    <property type="molecule type" value="Genomic_DNA"/>
</dbReference>
<dbReference type="GO" id="GO:0002098">
    <property type="term" value="P:tRNA wobble uridine modification"/>
    <property type="evidence" value="ECO:0007669"/>
    <property type="project" value="InterPro"/>
</dbReference>
<keyword evidence="1" id="KW-0711">Selenium</keyword>
<dbReference type="AlphaFoldDB" id="A0A937D2X1"/>